<keyword evidence="4" id="KW-1185">Reference proteome</keyword>
<dbReference type="Pfam" id="PF04892">
    <property type="entry name" value="VanZ"/>
    <property type="match status" value="1"/>
</dbReference>
<dbReference type="InterPro" id="IPR006976">
    <property type="entry name" value="VanZ-like"/>
</dbReference>
<dbReference type="Proteomes" id="UP000737402">
    <property type="component" value="Unassembled WGS sequence"/>
</dbReference>
<gene>
    <name evidence="3" type="ORF">JOC95_000458</name>
</gene>
<reference evidence="3 4" key="1">
    <citation type="submission" date="2021-01" db="EMBL/GenBank/DDBJ databases">
        <title>Genomic Encyclopedia of Type Strains, Phase IV (KMG-IV): sequencing the most valuable type-strain genomes for metagenomic binning, comparative biology and taxonomic classification.</title>
        <authorList>
            <person name="Goeker M."/>
        </authorList>
    </citation>
    <scope>NUCLEOTIDE SEQUENCE [LARGE SCALE GENOMIC DNA]</scope>
    <source>
        <strain evidence="3 4">DSM 25879</strain>
    </source>
</reference>
<evidence type="ECO:0000259" key="2">
    <source>
        <dbReference type="Pfam" id="PF04892"/>
    </source>
</evidence>
<feature type="domain" description="VanZ-like" evidence="2">
    <location>
        <begin position="11"/>
        <end position="119"/>
    </location>
</feature>
<proteinExistence type="predicted"/>
<sequence>MFRNLIRFCLKLAPFAYMGFIWFLSSNPADAFVDTGMSWDNAFKESLHLIEFGILYVMLALFFLIDGKLTTKTNILCAAIAIAYGLTDEIHQSFVPARSATVIDFVKDTTGVLIAFFFIHHAHFGTRFQKLGHLLQKIETTFKKPVSLK</sequence>
<keyword evidence="1" id="KW-1133">Transmembrane helix</keyword>
<keyword evidence="1" id="KW-0472">Membrane</keyword>
<dbReference type="EMBL" id="JAFBED010000001">
    <property type="protein sequence ID" value="MBM7618616.1"/>
    <property type="molecule type" value="Genomic_DNA"/>
</dbReference>
<dbReference type="RefSeq" id="WP_204412976.1">
    <property type="nucleotide sequence ID" value="NZ_JAFBED010000001.1"/>
</dbReference>
<evidence type="ECO:0000313" key="3">
    <source>
        <dbReference type="EMBL" id="MBM7618616.1"/>
    </source>
</evidence>
<organism evidence="3 4">
    <name type="scientific">Sutcliffiella tianshenii</name>
    <dbReference type="NCBI Taxonomy" id="1463404"/>
    <lineage>
        <taxon>Bacteria</taxon>
        <taxon>Bacillati</taxon>
        <taxon>Bacillota</taxon>
        <taxon>Bacilli</taxon>
        <taxon>Bacillales</taxon>
        <taxon>Bacillaceae</taxon>
        <taxon>Sutcliffiella</taxon>
    </lineage>
</organism>
<evidence type="ECO:0000313" key="4">
    <source>
        <dbReference type="Proteomes" id="UP000737402"/>
    </source>
</evidence>
<keyword evidence="1" id="KW-0812">Transmembrane</keyword>
<accession>A0ABS2NVC0</accession>
<protein>
    <recommendedName>
        <fullName evidence="2">VanZ-like domain-containing protein</fullName>
    </recommendedName>
</protein>
<name>A0ABS2NVC0_9BACI</name>
<feature type="transmembrane region" description="Helical" evidence="1">
    <location>
        <begin position="47"/>
        <end position="65"/>
    </location>
</feature>
<dbReference type="NCBIfam" id="NF037970">
    <property type="entry name" value="vanZ_1"/>
    <property type="match status" value="1"/>
</dbReference>
<evidence type="ECO:0000256" key="1">
    <source>
        <dbReference type="SAM" id="Phobius"/>
    </source>
</evidence>
<comment type="caution">
    <text evidence="3">The sequence shown here is derived from an EMBL/GenBank/DDBJ whole genome shotgun (WGS) entry which is preliminary data.</text>
</comment>